<dbReference type="Gene3D" id="2.60.40.10">
    <property type="entry name" value="Immunoglobulins"/>
    <property type="match status" value="1"/>
</dbReference>
<dbReference type="AlphaFoldDB" id="A0A5B7E3C4"/>
<protein>
    <submittedName>
        <fullName evidence="2">Uncharacterized protein</fullName>
    </submittedName>
</protein>
<reference evidence="2 3" key="1">
    <citation type="submission" date="2019-05" db="EMBL/GenBank/DDBJ databases">
        <title>Another draft genome of Portunus trituberculatus and its Hox gene families provides insights of decapod evolution.</title>
        <authorList>
            <person name="Jeong J.-H."/>
            <person name="Song I."/>
            <person name="Kim S."/>
            <person name="Choi T."/>
            <person name="Kim D."/>
            <person name="Ryu S."/>
            <person name="Kim W."/>
        </authorList>
    </citation>
    <scope>NUCLEOTIDE SEQUENCE [LARGE SCALE GENOMIC DNA]</scope>
    <source>
        <tissue evidence="2">Muscle</tissue>
    </source>
</reference>
<feature type="region of interest" description="Disordered" evidence="1">
    <location>
        <begin position="1"/>
        <end position="36"/>
    </location>
</feature>
<dbReference type="Proteomes" id="UP000324222">
    <property type="component" value="Unassembled WGS sequence"/>
</dbReference>
<keyword evidence="3" id="KW-1185">Reference proteome</keyword>
<proteinExistence type="predicted"/>
<evidence type="ECO:0000313" key="3">
    <source>
        <dbReference type="Proteomes" id="UP000324222"/>
    </source>
</evidence>
<name>A0A5B7E3C4_PORTR</name>
<evidence type="ECO:0000313" key="2">
    <source>
        <dbReference type="EMBL" id="MPC27919.1"/>
    </source>
</evidence>
<comment type="caution">
    <text evidence="2">The sequence shown here is derived from an EMBL/GenBank/DDBJ whole genome shotgun (WGS) entry which is preliminary data.</text>
</comment>
<evidence type="ECO:0000256" key="1">
    <source>
        <dbReference type="SAM" id="MobiDB-lite"/>
    </source>
</evidence>
<dbReference type="InterPro" id="IPR013783">
    <property type="entry name" value="Ig-like_fold"/>
</dbReference>
<dbReference type="EMBL" id="VSRR010001826">
    <property type="protein sequence ID" value="MPC27919.1"/>
    <property type="molecule type" value="Genomic_DNA"/>
</dbReference>
<gene>
    <name evidence="2" type="ORF">E2C01_021107</name>
</gene>
<organism evidence="2 3">
    <name type="scientific">Portunus trituberculatus</name>
    <name type="common">Swimming crab</name>
    <name type="synonym">Neptunus trituberculatus</name>
    <dbReference type="NCBI Taxonomy" id="210409"/>
    <lineage>
        <taxon>Eukaryota</taxon>
        <taxon>Metazoa</taxon>
        <taxon>Ecdysozoa</taxon>
        <taxon>Arthropoda</taxon>
        <taxon>Crustacea</taxon>
        <taxon>Multicrustacea</taxon>
        <taxon>Malacostraca</taxon>
        <taxon>Eumalacostraca</taxon>
        <taxon>Eucarida</taxon>
        <taxon>Decapoda</taxon>
        <taxon>Pleocyemata</taxon>
        <taxon>Brachyura</taxon>
        <taxon>Eubrachyura</taxon>
        <taxon>Portunoidea</taxon>
        <taxon>Portunidae</taxon>
        <taxon>Portuninae</taxon>
        <taxon>Portunus</taxon>
    </lineage>
</organism>
<feature type="compositionally biased region" description="Polar residues" evidence="1">
    <location>
        <begin position="24"/>
        <end position="36"/>
    </location>
</feature>
<accession>A0A5B7E3C4</accession>
<sequence length="80" mass="9133">MQDTKKHGLTDKKYTRKRKKVTTSGDGNITTSSLVFTPQPEHDDAMLRCLAETHADLSALEDTVNLTVHCKYRWEWRGLG</sequence>
<feature type="compositionally biased region" description="Basic and acidic residues" evidence="1">
    <location>
        <begin position="1"/>
        <end position="13"/>
    </location>
</feature>
<dbReference type="OrthoDB" id="8825892at2759"/>